<dbReference type="PROSITE" id="PS51257">
    <property type="entry name" value="PROKAR_LIPOPROTEIN"/>
    <property type="match status" value="1"/>
</dbReference>
<evidence type="ECO:0000313" key="2">
    <source>
        <dbReference type="EMBL" id="PHK99928.1"/>
    </source>
</evidence>
<gene>
    <name evidence="2" type="ORF">CGL56_02460</name>
</gene>
<dbReference type="GO" id="GO:0030246">
    <property type="term" value="F:carbohydrate binding"/>
    <property type="evidence" value="ECO:0007669"/>
    <property type="project" value="TreeGrafter"/>
</dbReference>
<dbReference type="PIRSF" id="PIRSF006470">
    <property type="entry name" value="DctB"/>
    <property type="match status" value="1"/>
</dbReference>
<dbReference type="NCBIfam" id="TIGR00787">
    <property type="entry name" value="dctP"/>
    <property type="match status" value="1"/>
</dbReference>
<dbReference type="GO" id="GO:0030288">
    <property type="term" value="C:outer membrane-bounded periplasmic space"/>
    <property type="evidence" value="ECO:0007669"/>
    <property type="project" value="InterPro"/>
</dbReference>
<dbReference type="PANTHER" id="PTHR33376">
    <property type="match status" value="1"/>
</dbReference>
<accession>A0A2G0CIZ7</accession>
<name>A0A2G0CIZ7_9BACT</name>
<dbReference type="Pfam" id="PF03480">
    <property type="entry name" value="DctP"/>
    <property type="match status" value="1"/>
</dbReference>
<dbReference type="Gene3D" id="3.40.190.170">
    <property type="entry name" value="Bacterial extracellular solute-binding protein, family 7"/>
    <property type="match status" value="1"/>
</dbReference>
<dbReference type="AlphaFoldDB" id="A0A2G0CIZ7"/>
<organism evidence="2 3">
    <name type="scientific">Neolewinella marina</name>
    <dbReference type="NCBI Taxonomy" id="438751"/>
    <lineage>
        <taxon>Bacteria</taxon>
        <taxon>Pseudomonadati</taxon>
        <taxon>Bacteroidota</taxon>
        <taxon>Saprospiria</taxon>
        <taxon>Saprospirales</taxon>
        <taxon>Lewinellaceae</taxon>
        <taxon>Neolewinella</taxon>
    </lineage>
</organism>
<dbReference type="Proteomes" id="UP000226437">
    <property type="component" value="Unassembled WGS sequence"/>
</dbReference>
<dbReference type="NCBIfam" id="NF037995">
    <property type="entry name" value="TRAP_S1"/>
    <property type="match status" value="1"/>
</dbReference>
<dbReference type="SUPFAM" id="SSF53850">
    <property type="entry name" value="Periplasmic binding protein-like II"/>
    <property type="match status" value="1"/>
</dbReference>
<sequence length="330" mass="36843">MITPLRVLPALLLLLLTGCGEEGQTRVLRLAHGLDTGHPVHLGMEFMAERLAEKSNGELTIAIYPNQQLGTERQALELLQIGSLAMTKVSAAVLENFSPEATVLSLPYLFRDREHVYQFQDSELGREVLTTSEQFRLRGLVYFDAGQRSFYTKDRPVHTPDDLKGTKIRVQLSATAINLVKALGGSPTPISYGELYTALQQGVVDGAENNPPSFYTSRHYEVCKYYTLDEHTATPDVLIIGTGAWERLTPQQREWLQEAADEAVVYQREVWQEAELEALEAVEAAGVEIIRPDKGPFIEQTAPILESYRDQPAIYSLIERIIAMAPENEG</sequence>
<comment type="caution">
    <text evidence="2">The sequence shown here is derived from an EMBL/GenBank/DDBJ whole genome shotgun (WGS) entry which is preliminary data.</text>
</comment>
<dbReference type="InterPro" id="IPR004682">
    <property type="entry name" value="TRAP_DctP"/>
</dbReference>
<dbReference type="CDD" id="cd13671">
    <property type="entry name" value="PBP2_TRAP_SBP_like_3"/>
    <property type="match status" value="1"/>
</dbReference>
<dbReference type="EMBL" id="PDLO01000001">
    <property type="protein sequence ID" value="PHK99928.1"/>
    <property type="molecule type" value="Genomic_DNA"/>
</dbReference>
<dbReference type="InterPro" id="IPR038404">
    <property type="entry name" value="TRAP_DctP_sf"/>
</dbReference>
<dbReference type="InterPro" id="IPR018389">
    <property type="entry name" value="DctP_fam"/>
</dbReference>
<reference evidence="2 3" key="1">
    <citation type="submission" date="2017-10" db="EMBL/GenBank/DDBJ databases">
        <title>The draft genome sequence of Lewinella marina KCTC 32374.</title>
        <authorList>
            <person name="Wang K."/>
        </authorList>
    </citation>
    <scope>NUCLEOTIDE SEQUENCE [LARGE SCALE GENOMIC DNA]</scope>
    <source>
        <strain evidence="2 3">MKG-38</strain>
    </source>
</reference>
<proteinExistence type="predicted"/>
<evidence type="ECO:0000256" key="1">
    <source>
        <dbReference type="ARBA" id="ARBA00022729"/>
    </source>
</evidence>
<evidence type="ECO:0000313" key="3">
    <source>
        <dbReference type="Proteomes" id="UP000226437"/>
    </source>
</evidence>
<keyword evidence="3" id="KW-1185">Reference proteome</keyword>
<dbReference type="PANTHER" id="PTHR33376:SF2">
    <property type="entry name" value="DICARBOXYLATE-BINDING PERIPLASMIC PROTEIN"/>
    <property type="match status" value="1"/>
</dbReference>
<keyword evidence="1" id="KW-0732">Signal</keyword>
<dbReference type="OrthoDB" id="9776801at2"/>
<protein>
    <submittedName>
        <fullName evidence="2">TRAP transporter substrate-binding protein DctP</fullName>
    </submittedName>
</protein>
<dbReference type="RefSeq" id="WP_099104907.1">
    <property type="nucleotide sequence ID" value="NZ_JAATJF010000001.1"/>
</dbReference>
<dbReference type="GO" id="GO:0055085">
    <property type="term" value="P:transmembrane transport"/>
    <property type="evidence" value="ECO:0007669"/>
    <property type="project" value="InterPro"/>
</dbReference>